<feature type="non-terminal residue" evidence="2">
    <location>
        <position position="112"/>
    </location>
</feature>
<sequence length="112" mass="11429">MSARGVGAATVRLRDTGVKRLPTPPPVPSTVPRSPRSPRARQAAPNAALQAVRSALAVRSQRKSAQGLGSAGLGAACKFPQDLESPIAHQGASKAERCLTQQGVLTAQGPAS</sequence>
<protein>
    <submittedName>
        <fullName evidence="2">Uncharacterized protein</fullName>
    </submittedName>
</protein>
<evidence type="ECO:0000256" key="1">
    <source>
        <dbReference type="SAM" id="MobiDB-lite"/>
    </source>
</evidence>
<feature type="region of interest" description="Disordered" evidence="1">
    <location>
        <begin position="1"/>
        <end position="48"/>
    </location>
</feature>
<evidence type="ECO:0000313" key="2">
    <source>
        <dbReference type="EMBL" id="KAK2090303.1"/>
    </source>
</evidence>
<gene>
    <name evidence="2" type="ORF">P7K49_031559</name>
</gene>
<accession>A0ABQ9TZR3</accession>
<name>A0ABQ9TZR3_SAGOE</name>
<reference evidence="2 3" key="1">
    <citation type="submission" date="2023-05" db="EMBL/GenBank/DDBJ databases">
        <title>B98-5 Cell Line De Novo Hybrid Assembly: An Optical Mapping Approach.</title>
        <authorList>
            <person name="Kananen K."/>
            <person name="Auerbach J.A."/>
            <person name="Kautto E."/>
            <person name="Blachly J.S."/>
        </authorList>
    </citation>
    <scope>NUCLEOTIDE SEQUENCE [LARGE SCALE GENOMIC DNA]</scope>
    <source>
        <strain evidence="2">B95-8</strain>
        <tissue evidence="2">Cell line</tissue>
    </source>
</reference>
<comment type="caution">
    <text evidence="2">The sequence shown here is derived from an EMBL/GenBank/DDBJ whole genome shotgun (WGS) entry which is preliminary data.</text>
</comment>
<dbReference type="EMBL" id="JASSZA010000017">
    <property type="protein sequence ID" value="KAK2090303.1"/>
    <property type="molecule type" value="Genomic_DNA"/>
</dbReference>
<keyword evidence="3" id="KW-1185">Reference proteome</keyword>
<proteinExistence type="predicted"/>
<organism evidence="2 3">
    <name type="scientific">Saguinus oedipus</name>
    <name type="common">Cotton-top tamarin</name>
    <name type="synonym">Oedipomidas oedipus</name>
    <dbReference type="NCBI Taxonomy" id="9490"/>
    <lineage>
        <taxon>Eukaryota</taxon>
        <taxon>Metazoa</taxon>
        <taxon>Chordata</taxon>
        <taxon>Craniata</taxon>
        <taxon>Vertebrata</taxon>
        <taxon>Euteleostomi</taxon>
        <taxon>Mammalia</taxon>
        <taxon>Eutheria</taxon>
        <taxon>Euarchontoglires</taxon>
        <taxon>Primates</taxon>
        <taxon>Haplorrhini</taxon>
        <taxon>Platyrrhini</taxon>
        <taxon>Cebidae</taxon>
        <taxon>Callitrichinae</taxon>
        <taxon>Saguinus</taxon>
    </lineage>
</organism>
<dbReference type="Proteomes" id="UP001266305">
    <property type="component" value="Unassembled WGS sequence"/>
</dbReference>
<evidence type="ECO:0000313" key="3">
    <source>
        <dbReference type="Proteomes" id="UP001266305"/>
    </source>
</evidence>